<keyword evidence="2 4" id="KW-0689">Ribosomal protein</keyword>
<comment type="similarity">
    <text evidence="1 4">Belongs to the eukaryotic ribosomal protein eL19 family.</text>
</comment>
<name>A0AAV5J429_9ROSI</name>
<organism evidence="6 7">
    <name type="scientific">Rubroshorea leprosula</name>
    <dbReference type="NCBI Taxonomy" id="152421"/>
    <lineage>
        <taxon>Eukaryota</taxon>
        <taxon>Viridiplantae</taxon>
        <taxon>Streptophyta</taxon>
        <taxon>Embryophyta</taxon>
        <taxon>Tracheophyta</taxon>
        <taxon>Spermatophyta</taxon>
        <taxon>Magnoliopsida</taxon>
        <taxon>eudicotyledons</taxon>
        <taxon>Gunneridae</taxon>
        <taxon>Pentapetalae</taxon>
        <taxon>rosids</taxon>
        <taxon>malvids</taxon>
        <taxon>Malvales</taxon>
        <taxon>Dipterocarpaceae</taxon>
        <taxon>Rubroshorea</taxon>
    </lineage>
</organism>
<dbReference type="InterPro" id="IPR023638">
    <property type="entry name" value="Ribosomal_eL19_CS"/>
</dbReference>
<dbReference type="FunFam" id="1.10.1200.240:FF:000001">
    <property type="entry name" value="Ribosomal protein L19"/>
    <property type="match status" value="1"/>
</dbReference>
<dbReference type="Gene3D" id="1.10.1200.240">
    <property type="match status" value="1"/>
</dbReference>
<dbReference type="CDD" id="cd01417">
    <property type="entry name" value="Ribosomal_L19e_E"/>
    <property type="match status" value="1"/>
</dbReference>
<dbReference type="HAMAP" id="MF_01475">
    <property type="entry name" value="Ribosomal_eL19"/>
    <property type="match status" value="1"/>
</dbReference>
<feature type="domain" description="Large ribosomal subunit protein eL19" evidence="5">
    <location>
        <begin position="3"/>
        <end position="146"/>
    </location>
</feature>
<sequence length="188" mass="22318">MVSLKLQKRLAASVLRCGKGKVWLDPNETVDISMANSRLNIRRLVKEGLIVKKPMATHSRWRARQIHEAKRKGRHTGYGKRKGSREARLASKVLWMRKMRVMRRLLRKYRELEKIDKHIYKETYMKVKGNVFKNKRLLIESIHKLKNEKKREVLFDQIVAIKVIAKDSKEQKVVLKEERLSQPTKFMC</sequence>
<dbReference type="Proteomes" id="UP001054252">
    <property type="component" value="Unassembled WGS sequence"/>
</dbReference>
<evidence type="ECO:0000256" key="4">
    <source>
        <dbReference type="RuleBase" id="RU000574"/>
    </source>
</evidence>
<evidence type="ECO:0000256" key="2">
    <source>
        <dbReference type="ARBA" id="ARBA00022980"/>
    </source>
</evidence>
<gene>
    <name evidence="6" type="ORF">SLEP1_g17223</name>
</gene>
<dbReference type="InterPro" id="IPR057260">
    <property type="entry name" value="Ribosomal_L19e_C"/>
</dbReference>
<dbReference type="EMBL" id="BPVZ01000023">
    <property type="protein sequence ID" value="GKV05188.1"/>
    <property type="molecule type" value="Genomic_DNA"/>
</dbReference>
<dbReference type="InterPro" id="IPR015972">
    <property type="entry name" value="Ribosomal_eL19_dom1"/>
</dbReference>
<dbReference type="GO" id="GO:0003735">
    <property type="term" value="F:structural constituent of ribosome"/>
    <property type="evidence" value="ECO:0007669"/>
    <property type="project" value="InterPro"/>
</dbReference>
<evidence type="ECO:0000256" key="1">
    <source>
        <dbReference type="ARBA" id="ARBA00011082"/>
    </source>
</evidence>
<dbReference type="PANTHER" id="PTHR10722">
    <property type="entry name" value="60S RIBOSOMAL PROTEIN L19"/>
    <property type="match status" value="1"/>
</dbReference>
<evidence type="ECO:0000256" key="3">
    <source>
        <dbReference type="ARBA" id="ARBA00023274"/>
    </source>
</evidence>
<dbReference type="AlphaFoldDB" id="A0AAV5J429"/>
<evidence type="ECO:0000313" key="7">
    <source>
        <dbReference type="Proteomes" id="UP001054252"/>
    </source>
</evidence>
<dbReference type="InterPro" id="IPR057259">
    <property type="entry name" value="Ribosomal_L19e"/>
</dbReference>
<dbReference type="FunFam" id="1.10.1650.10:FF:000001">
    <property type="entry name" value="Ribosomal protein L19"/>
    <property type="match status" value="1"/>
</dbReference>
<evidence type="ECO:0000259" key="5">
    <source>
        <dbReference type="SMART" id="SM01416"/>
    </source>
</evidence>
<dbReference type="NCBIfam" id="NF006343">
    <property type="entry name" value="PRK08570.1"/>
    <property type="match status" value="1"/>
</dbReference>
<dbReference type="InterPro" id="IPR039547">
    <property type="entry name" value="Ribosomal_eL19"/>
</dbReference>
<keyword evidence="3 4" id="KW-0687">Ribonucleoprotein</keyword>
<comment type="caution">
    <text evidence="6">The sequence shown here is derived from an EMBL/GenBank/DDBJ whole genome shotgun (WGS) entry which is preliminary data.</text>
</comment>
<reference evidence="6 7" key="1">
    <citation type="journal article" date="2021" name="Commun. Biol.">
        <title>The genome of Shorea leprosula (Dipterocarpaceae) highlights the ecological relevance of drought in aseasonal tropical rainforests.</title>
        <authorList>
            <person name="Ng K.K.S."/>
            <person name="Kobayashi M.J."/>
            <person name="Fawcett J.A."/>
            <person name="Hatakeyama M."/>
            <person name="Paape T."/>
            <person name="Ng C.H."/>
            <person name="Ang C.C."/>
            <person name="Tnah L.H."/>
            <person name="Lee C.T."/>
            <person name="Nishiyama T."/>
            <person name="Sese J."/>
            <person name="O'Brien M.J."/>
            <person name="Copetti D."/>
            <person name="Mohd Noor M.I."/>
            <person name="Ong R.C."/>
            <person name="Putra M."/>
            <person name="Sireger I.Z."/>
            <person name="Indrioko S."/>
            <person name="Kosugi Y."/>
            <person name="Izuno A."/>
            <person name="Isagi Y."/>
            <person name="Lee S.L."/>
            <person name="Shimizu K.K."/>
        </authorList>
    </citation>
    <scope>NUCLEOTIDE SEQUENCE [LARGE SCALE GENOMIC DNA]</scope>
    <source>
        <strain evidence="6">214</strain>
    </source>
</reference>
<dbReference type="SUPFAM" id="SSF48140">
    <property type="entry name" value="Ribosomal protein L19 (L19e)"/>
    <property type="match status" value="1"/>
</dbReference>
<dbReference type="Gene3D" id="1.10.1650.10">
    <property type="match status" value="1"/>
</dbReference>
<dbReference type="InterPro" id="IPR033935">
    <property type="entry name" value="Ribosomal_eL19_euk"/>
</dbReference>
<evidence type="ECO:0000313" key="6">
    <source>
        <dbReference type="EMBL" id="GKV05188.1"/>
    </source>
</evidence>
<dbReference type="InterPro" id="IPR000196">
    <property type="entry name" value="Ribosomal_eL19_dom"/>
</dbReference>
<dbReference type="GO" id="GO:0022625">
    <property type="term" value="C:cytosolic large ribosomal subunit"/>
    <property type="evidence" value="ECO:0007669"/>
    <property type="project" value="InterPro"/>
</dbReference>
<dbReference type="GO" id="GO:0006412">
    <property type="term" value="P:translation"/>
    <property type="evidence" value="ECO:0007669"/>
    <property type="project" value="InterPro"/>
</dbReference>
<dbReference type="PROSITE" id="PS00526">
    <property type="entry name" value="RIBOSOMAL_L19E"/>
    <property type="match status" value="1"/>
</dbReference>
<dbReference type="Pfam" id="PF01280">
    <property type="entry name" value="Ribosomal_L19e"/>
    <property type="match status" value="1"/>
</dbReference>
<dbReference type="SMART" id="SM01416">
    <property type="entry name" value="Ribosomal_L19e"/>
    <property type="match status" value="1"/>
</dbReference>
<keyword evidence="7" id="KW-1185">Reference proteome</keyword>
<protein>
    <recommendedName>
        <fullName evidence="4">Ribosomal protein L19</fullName>
    </recommendedName>
</protein>
<dbReference type="Pfam" id="PF25476">
    <property type="entry name" value="Ribosomal_L19e_C"/>
    <property type="match status" value="1"/>
</dbReference>
<proteinExistence type="inferred from homology"/>
<dbReference type="GO" id="GO:0003729">
    <property type="term" value="F:mRNA binding"/>
    <property type="evidence" value="ECO:0007669"/>
    <property type="project" value="UniProtKB-ARBA"/>
</dbReference>
<accession>A0AAV5J429</accession>
<dbReference type="InterPro" id="IPR035970">
    <property type="entry name" value="60S_ribosomal_eL19_sf"/>
</dbReference>